<proteinExistence type="predicted"/>
<gene>
    <name evidence="1" type="primary">RvY_00002-1</name>
    <name evidence="1" type="synonym">RvY_00002.1</name>
    <name evidence="1" type="ORF">RvY_00002</name>
</gene>
<evidence type="ECO:0000313" key="1">
    <source>
        <dbReference type="EMBL" id="GAU87104.1"/>
    </source>
</evidence>
<reference evidence="1 2" key="1">
    <citation type="journal article" date="2016" name="Nat. Commun.">
        <title>Extremotolerant tardigrade genome and improved radiotolerance of human cultured cells by tardigrade-unique protein.</title>
        <authorList>
            <person name="Hashimoto T."/>
            <person name="Horikawa D.D."/>
            <person name="Saito Y."/>
            <person name="Kuwahara H."/>
            <person name="Kozuka-Hata H."/>
            <person name="Shin-I T."/>
            <person name="Minakuchi Y."/>
            <person name="Ohishi K."/>
            <person name="Motoyama A."/>
            <person name="Aizu T."/>
            <person name="Enomoto A."/>
            <person name="Kondo K."/>
            <person name="Tanaka S."/>
            <person name="Hara Y."/>
            <person name="Koshikawa S."/>
            <person name="Sagara H."/>
            <person name="Miura T."/>
            <person name="Yokobori S."/>
            <person name="Miyagawa K."/>
            <person name="Suzuki Y."/>
            <person name="Kubo T."/>
            <person name="Oyama M."/>
            <person name="Kohara Y."/>
            <person name="Fujiyama A."/>
            <person name="Arakawa K."/>
            <person name="Katayama T."/>
            <person name="Toyoda A."/>
            <person name="Kunieda T."/>
        </authorList>
    </citation>
    <scope>NUCLEOTIDE SEQUENCE [LARGE SCALE GENOMIC DNA]</scope>
    <source>
        <strain evidence="1 2">YOKOZUNA-1</strain>
    </source>
</reference>
<keyword evidence="2" id="KW-1185">Reference proteome</keyword>
<evidence type="ECO:0000313" key="2">
    <source>
        <dbReference type="Proteomes" id="UP000186922"/>
    </source>
</evidence>
<organism evidence="1 2">
    <name type="scientific">Ramazzottius varieornatus</name>
    <name type="common">Water bear</name>
    <name type="synonym">Tardigrade</name>
    <dbReference type="NCBI Taxonomy" id="947166"/>
    <lineage>
        <taxon>Eukaryota</taxon>
        <taxon>Metazoa</taxon>
        <taxon>Ecdysozoa</taxon>
        <taxon>Tardigrada</taxon>
        <taxon>Eutardigrada</taxon>
        <taxon>Parachela</taxon>
        <taxon>Hypsibioidea</taxon>
        <taxon>Ramazzottiidae</taxon>
        <taxon>Ramazzottius</taxon>
    </lineage>
</organism>
<dbReference type="EMBL" id="BDGG01000001">
    <property type="protein sequence ID" value="GAU87104.1"/>
    <property type="molecule type" value="Genomic_DNA"/>
</dbReference>
<comment type="caution">
    <text evidence="1">The sequence shown here is derived from an EMBL/GenBank/DDBJ whole genome shotgun (WGS) entry which is preliminary data.</text>
</comment>
<sequence>MTDDLLEHVVHEHDPDGSHLGLGDSSSISTTLTNEHSTVRACSTEQAISCDMPFSKLTPPLCVEFREIAASATAS</sequence>
<dbReference type="Proteomes" id="UP000186922">
    <property type="component" value="Unassembled WGS sequence"/>
</dbReference>
<protein>
    <submittedName>
        <fullName evidence="1">Uncharacterized protein</fullName>
    </submittedName>
</protein>
<name>A0A1D1UB15_RAMVA</name>
<accession>A0A1D1UB15</accession>
<dbReference type="AlphaFoldDB" id="A0A1D1UB15"/>